<dbReference type="Pfam" id="PF06140">
    <property type="entry name" value="Ifi-6-16"/>
    <property type="match status" value="1"/>
</dbReference>
<dbReference type="AlphaFoldDB" id="U4L137"/>
<accession>U4L137</accession>
<keyword evidence="5 6" id="KW-0472">Membrane</keyword>
<gene>
    <name evidence="7" type="ORF">PCON_08195</name>
</gene>
<organism evidence="7 8">
    <name type="scientific">Pyronema omphalodes (strain CBS 100304)</name>
    <name type="common">Pyronema confluens</name>
    <dbReference type="NCBI Taxonomy" id="1076935"/>
    <lineage>
        <taxon>Eukaryota</taxon>
        <taxon>Fungi</taxon>
        <taxon>Dikarya</taxon>
        <taxon>Ascomycota</taxon>
        <taxon>Pezizomycotina</taxon>
        <taxon>Pezizomycetes</taxon>
        <taxon>Pezizales</taxon>
        <taxon>Pyronemataceae</taxon>
        <taxon>Pyronema</taxon>
    </lineage>
</organism>
<dbReference type="InterPro" id="IPR009311">
    <property type="entry name" value="IFI6/IFI27-like"/>
</dbReference>
<dbReference type="Proteomes" id="UP000018144">
    <property type="component" value="Unassembled WGS sequence"/>
</dbReference>
<protein>
    <submittedName>
        <fullName evidence="7">Similar to similar to An08g11220 [Aspergillus kawachii IFO 4308] acc. no. GAA93195</fullName>
    </submittedName>
</protein>
<evidence type="ECO:0000256" key="3">
    <source>
        <dbReference type="ARBA" id="ARBA00022692"/>
    </source>
</evidence>
<comment type="subcellular location">
    <subcellularLocation>
        <location evidence="1">Membrane</location>
        <topology evidence="1">Multi-pass membrane protein</topology>
    </subcellularLocation>
</comment>
<evidence type="ECO:0000256" key="1">
    <source>
        <dbReference type="ARBA" id="ARBA00004141"/>
    </source>
</evidence>
<sequence>MISGIPLWLVGFGTSGPITGSLAALWQAYIGKVTAGNLFATLQAWAMVGAPVAVGVALLLAVLSGVTGVAVAAVELVRG</sequence>
<proteinExistence type="inferred from homology"/>
<dbReference type="InterPro" id="IPR038213">
    <property type="entry name" value="IFI6/IFI27-like_sf"/>
</dbReference>
<comment type="similarity">
    <text evidence="2">Belongs to the IFI6/IFI27 family.</text>
</comment>
<name>U4L137_PYROM</name>
<evidence type="ECO:0000256" key="5">
    <source>
        <dbReference type="ARBA" id="ARBA00023136"/>
    </source>
</evidence>
<dbReference type="Gene3D" id="6.10.110.10">
    <property type="match status" value="1"/>
</dbReference>
<keyword evidence="3 6" id="KW-0812">Transmembrane</keyword>
<feature type="transmembrane region" description="Helical" evidence="6">
    <location>
        <begin position="7"/>
        <end position="30"/>
    </location>
</feature>
<dbReference type="OrthoDB" id="440424at2759"/>
<dbReference type="GO" id="GO:0016020">
    <property type="term" value="C:membrane"/>
    <property type="evidence" value="ECO:0007669"/>
    <property type="project" value="UniProtKB-SubCell"/>
</dbReference>
<evidence type="ECO:0000313" key="8">
    <source>
        <dbReference type="Proteomes" id="UP000018144"/>
    </source>
</evidence>
<evidence type="ECO:0000256" key="2">
    <source>
        <dbReference type="ARBA" id="ARBA00007262"/>
    </source>
</evidence>
<keyword evidence="8" id="KW-1185">Reference proteome</keyword>
<evidence type="ECO:0000256" key="4">
    <source>
        <dbReference type="ARBA" id="ARBA00022989"/>
    </source>
</evidence>
<evidence type="ECO:0000256" key="6">
    <source>
        <dbReference type="SAM" id="Phobius"/>
    </source>
</evidence>
<feature type="transmembrane region" description="Helical" evidence="6">
    <location>
        <begin position="50"/>
        <end position="74"/>
    </location>
</feature>
<dbReference type="EMBL" id="HF935423">
    <property type="protein sequence ID" value="CCX08602.1"/>
    <property type="molecule type" value="Genomic_DNA"/>
</dbReference>
<keyword evidence="4 6" id="KW-1133">Transmembrane helix</keyword>
<reference evidence="7 8" key="1">
    <citation type="journal article" date="2013" name="PLoS Genet.">
        <title>The genome and development-dependent transcriptomes of Pyronema confluens: a window into fungal evolution.</title>
        <authorList>
            <person name="Traeger S."/>
            <person name="Altegoer F."/>
            <person name="Freitag M."/>
            <person name="Gabaldon T."/>
            <person name="Kempken F."/>
            <person name="Kumar A."/>
            <person name="Marcet-Houben M."/>
            <person name="Poggeler S."/>
            <person name="Stajich J.E."/>
            <person name="Nowrousian M."/>
        </authorList>
    </citation>
    <scope>NUCLEOTIDE SEQUENCE [LARGE SCALE GENOMIC DNA]</scope>
    <source>
        <strain evidence="8">CBS 100304</strain>
        <tissue evidence="7">Vegetative mycelium</tissue>
    </source>
</reference>
<evidence type="ECO:0000313" key="7">
    <source>
        <dbReference type="EMBL" id="CCX08602.1"/>
    </source>
</evidence>